<protein>
    <submittedName>
        <fullName evidence="1">Related to transcriptional regulator</fullName>
    </submittedName>
</protein>
<organism evidence="1 2">
    <name type="scientific">Ustilago trichophora</name>
    <dbReference type="NCBI Taxonomy" id="86804"/>
    <lineage>
        <taxon>Eukaryota</taxon>
        <taxon>Fungi</taxon>
        <taxon>Dikarya</taxon>
        <taxon>Basidiomycota</taxon>
        <taxon>Ustilaginomycotina</taxon>
        <taxon>Ustilaginomycetes</taxon>
        <taxon>Ustilaginales</taxon>
        <taxon>Ustilaginaceae</taxon>
        <taxon>Ustilago</taxon>
    </lineage>
</organism>
<dbReference type="PANTHER" id="PTHR35802:SF1">
    <property type="entry name" value="PROTEASE SYNTHASE AND SPORULATION PROTEIN PAI 2"/>
    <property type="match status" value="1"/>
</dbReference>
<dbReference type="PANTHER" id="PTHR35802">
    <property type="entry name" value="PROTEASE SYNTHASE AND SPORULATION PROTEIN PAI 2"/>
    <property type="match status" value="1"/>
</dbReference>
<dbReference type="InterPro" id="IPR007396">
    <property type="entry name" value="TR_PAI2-type"/>
</dbReference>
<dbReference type="OrthoDB" id="2101473at2759"/>
<dbReference type="PIRSF" id="PIRSF010372">
    <property type="entry name" value="PaiB"/>
    <property type="match status" value="1"/>
</dbReference>
<dbReference type="EMBL" id="OOIN01000001">
    <property type="protein sequence ID" value="SPO19871.1"/>
    <property type="molecule type" value="Genomic_DNA"/>
</dbReference>
<gene>
    <name evidence="1" type="ORF">UTRI_00267_B</name>
</gene>
<keyword evidence="2" id="KW-1185">Reference proteome</keyword>
<name>A0A5C3DRN7_9BASI</name>
<evidence type="ECO:0000313" key="1">
    <source>
        <dbReference type="EMBL" id="SPO19871.1"/>
    </source>
</evidence>
<proteinExistence type="predicted"/>
<dbReference type="AlphaFoldDB" id="A0A5C3DRN7"/>
<dbReference type="Proteomes" id="UP000324022">
    <property type="component" value="Unassembled WGS sequence"/>
</dbReference>
<sequence length="255" mass="28359">MYLRPETIVHDWTAVEHFITSHPLGLLTTSIPLPGQSTIQASHLPFLYTPPDEPPSSTDQEGSNVAKTSVIGVWNGPDLGVLRCHLARSNPQAKALVHLENQQKEEEVLVLFSDPTNQSGYISPQWYINTKPTTAKVVPTWNYSELQLYGQVTIVSPSQIVRDLSDTHEHRLAQTLKHPKDQVWSIDDAPKTYIELLQRAIIGVEIKVSKVAFKCKMSREKNQGDRKGILEGLRSVGAEGEAKVADSVERLGPLK</sequence>
<accession>A0A5C3DRN7</accession>
<dbReference type="InterPro" id="IPR012349">
    <property type="entry name" value="Split_barrel_FMN-bd"/>
</dbReference>
<reference evidence="1 2" key="1">
    <citation type="submission" date="2018-03" db="EMBL/GenBank/DDBJ databases">
        <authorList>
            <person name="Guldener U."/>
        </authorList>
    </citation>
    <scope>NUCLEOTIDE SEQUENCE [LARGE SCALE GENOMIC DNA]</scope>
    <source>
        <strain evidence="1 2">NBRC100155</strain>
    </source>
</reference>
<dbReference type="Pfam" id="PF04299">
    <property type="entry name" value="FMN_bind_2"/>
    <property type="match status" value="1"/>
</dbReference>
<evidence type="ECO:0000313" key="2">
    <source>
        <dbReference type="Proteomes" id="UP000324022"/>
    </source>
</evidence>
<dbReference type="SUPFAM" id="SSF50475">
    <property type="entry name" value="FMN-binding split barrel"/>
    <property type="match status" value="1"/>
</dbReference>
<dbReference type="Gene3D" id="2.30.110.10">
    <property type="entry name" value="Electron Transport, Fmn-binding Protein, Chain A"/>
    <property type="match status" value="1"/>
</dbReference>